<protein>
    <submittedName>
        <fullName evidence="1">Uncharacterized protein</fullName>
    </submittedName>
</protein>
<accession>A0A9X9Q4G3</accession>
<evidence type="ECO:0000313" key="2">
    <source>
        <dbReference type="Proteomes" id="UP000269945"/>
    </source>
</evidence>
<proteinExistence type="predicted"/>
<keyword evidence="2" id="KW-1185">Reference proteome</keyword>
<evidence type="ECO:0000313" key="1">
    <source>
        <dbReference type="EMBL" id="VCX10640.1"/>
    </source>
</evidence>
<dbReference type="Proteomes" id="UP000269945">
    <property type="component" value="Unassembled WGS sequence"/>
</dbReference>
<dbReference type="AlphaFoldDB" id="A0A9X9Q4G3"/>
<gene>
    <name evidence="1" type="ORF">BN2614_LOCUS3</name>
</gene>
<name>A0A9X9Q4G3_GULGU</name>
<feature type="non-terminal residue" evidence="1">
    <location>
        <position position="1"/>
    </location>
</feature>
<dbReference type="EMBL" id="CYRY02034087">
    <property type="protein sequence ID" value="VCX10640.1"/>
    <property type="molecule type" value="Genomic_DNA"/>
</dbReference>
<comment type="caution">
    <text evidence="1">The sequence shown here is derived from an EMBL/GenBank/DDBJ whole genome shotgun (WGS) entry which is preliminary data.</text>
</comment>
<sequence>MPRKAVLCSCLVSQPLSWQFGNSSERPAKLAEIQDFFCRPGSCPGRLKNVNWLRIAATQTLLEISVLGPAKSIMHNMNYKSFYLSQQLRCECNSPVCFMKH</sequence>
<organism evidence="1 2">
    <name type="scientific">Gulo gulo</name>
    <name type="common">Wolverine</name>
    <name type="synonym">Gluton</name>
    <dbReference type="NCBI Taxonomy" id="48420"/>
    <lineage>
        <taxon>Eukaryota</taxon>
        <taxon>Metazoa</taxon>
        <taxon>Chordata</taxon>
        <taxon>Craniata</taxon>
        <taxon>Vertebrata</taxon>
        <taxon>Euteleostomi</taxon>
        <taxon>Mammalia</taxon>
        <taxon>Eutheria</taxon>
        <taxon>Laurasiatheria</taxon>
        <taxon>Carnivora</taxon>
        <taxon>Caniformia</taxon>
        <taxon>Musteloidea</taxon>
        <taxon>Mustelidae</taxon>
        <taxon>Guloninae</taxon>
        <taxon>Gulo</taxon>
    </lineage>
</organism>
<reference evidence="1 2" key="1">
    <citation type="submission" date="2018-10" db="EMBL/GenBank/DDBJ databases">
        <authorList>
            <person name="Ekblom R."/>
            <person name="Jareborg N."/>
        </authorList>
    </citation>
    <scope>NUCLEOTIDE SEQUENCE [LARGE SCALE GENOMIC DNA]</scope>
    <source>
        <tissue evidence="1">Muscle</tissue>
    </source>
</reference>